<evidence type="ECO:0000256" key="1">
    <source>
        <dbReference type="SAM" id="MobiDB-lite"/>
    </source>
</evidence>
<comment type="caution">
    <text evidence="2">The sequence shown here is derived from an EMBL/GenBank/DDBJ whole genome shotgun (WGS) entry which is preliminary data.</text>
</comment>
<feature type="compositionally biased region" description="Basic and acidic residues" evidence="1">
    <location>
        <begin position="107"/>
        <end position="151"/>
    </location>
</feature>
<dbReference type="Proteomes" id="UP000191518">
    <property type="component" value="Unassembled WGS sequence"/>
</dbReference>
<feature type="region of interest" description="Disordered" evidence="1">
    <location>
        <begin position="69"/>
        <end position="151"/>
    </location>
</feature>
<gene>
    <name evidence="2" type="ORF">PENVUL_c002G04961</name>
</gene>
<protein>
    <submittedName>
        <fullName evidence="2">Uncharacterized protein</fullName>
    </submittedName>
</protein>
<name>A0A1V6SBR7_9EURO</name>
<evidence type="ECO:0000313" key="3">
    <source>
        <dbReference type="Proteomes" id="UP000191518"/>
    </source>
</evidence>
<keyword evidence="3" id="KW-1185">Reference proteome</keyword>
<organism evidence="2 3">
    <name type="scientific">Penicillium vulpinum</name>
    <dbReference type="NCBI Taxonomy" id="29845"/>
    <lineage>
        <taxon>Eukaryota</taxon>
        <taxon>Fungi</taxon>
        <taxon>Dikarya</taxon>
        <taxon>Ascomycota</taxon>
        <taxon>Pezizomycotina</taxon>
        <taxon>Eurotiomycetes</taxon>
        <taxon>Eurotiomycetidae</taxon>
        <taxon>Eurotiales</taxon>
        <taxon>Aspergillaceae</taxon>
        <taxon>Penicillium</taxon>
    </lineage>
</organism>
<evidence type="ECO:0000313" key="2">
    <source>
        <dbReference type="EMBL" id="OQE11376.1"/>
    </source>
</evidence>
<dbReference type="EMBL" id="MDYP01000002">
    <property type="protein sequence ID" value="OQE11376.1"/>
    <property type="molecule type" value="Genomic_DNA"/>
</dbReference>
<dbReference type="OrthoDB" id="4330748at2759"/>
<sequence length="151" mass="16846">MSSTPGKKKSDYMGDLTGAEVKLLMASILCTNGKLDTEKLGKLTDMKRKSAASRFPTLKRKLEKIFEDKLDMLDDQPESPMQGKPSPAKSRAKRREKVVEQEPNLELETKTEAKSGESIETPVKLEAKSEDEIEIPEKSEADIVIKPEPID</sequence>
<dbReference type="AlphaFoldDB" id="A0A1V6SBR7"/>
<accession>A0A1V6SBR7</accession>
<reference evidence="3" key="1">
    <citation type="journal article" date="2017" name="Nat. Microbiol.">
        <title>Global analysis of biosynthetic gene clusters reveals vast potential of secondary metabolite production in Penicillium species.</title>
        <authorList>
            <person name="Nielsen J.C."/>
            <person name="Grijseels S."/>
            <person name="Prigent S."/>
            <person name="Ji B."/>
            <person name="Dainat J."/>
            <person name="Nielsen K.F."/>
            <person name="Frisvad J.C."/>
            <person name="Workman M."/>
            <person name="Nielsen J."/>
        </authorList>
    </citation>
    <scope>NUCLEOTIDE SEQUENCE [LARGE SCALE GENOMIC DNA]</scope>
    <source>
        <strain evidence="3">IBT 29486</strain>
    </source>
</reference>
<proteinExistence type="predicted"/>